<keyword evidence="1" id="KW-0812">Transmembrane</keyword>
<dbReference type="InterPro" id="IPR019690">
    <property type="entry name" value="DUF2569"/>
</dbReference>
<organism evidence="2 3">
    <name type="scientific">Vibrio olivae</name>
    <dbReference type="NCBI Taxonomy" id="1243002"/>
    <lineage>
        <taxon>Bacteria</taxon>
        <taxon>Pseudomonadati</taxon>
        <taxon>Pseudomonadota</taxon>
        <taxon>Gammaproteobacteria</taxon>
        <taxon>Vibrionales</taxon>
        <taxon>Vibrionaceae</taxon>
        <taxon>Vibrio</taxon>
    </lineage>
</organism>
<keyword evidence="3" id="KW-1185">Reference proteome</keyword>
<evidence type="ECO:0000313" key="3">
    <source>
        <dbReference type="Proteomes" id="UP001589645"/>
    </source>
</evidence>
<comment type="caution">
    <text evidence="2">The sequence shown here is derived from an EMBL/GenBank/DDBJ whole genome shotgun (WGS) entry which is preliminary data.</text>
</comment>
<gene>
    <name evidence="2" type="ORF">ACFFUV_14115</name>
</gene>
<feature type="transmembrane region" description="Helical" evidence="1">
    <location>
        <begin position="12"/>
        <end position="37"/>
    </location>
</feature>
<name>A0ABV5HPJ9_9VIBR</name>
<evidence type="ECO:0000313" key="2">
    <source>
        <dbReference type="EMBL" id="MFB9136103.1"/>
    </source>
</evidence>
<keyword evidence="1" id="KW-0472">Membrane</keyword>
<proteinExistence type="predicted"/>
<sequence length="298" mass="33808">MRVITPPRGLSGWLFFVGCGLVITPLNLISGLIQNYVPLFRNGSWELITNPESEHYISGFALSAYFELIVNLLLLAMSLYLINLFFKKRVTFPRFFIICQLLAIFIYVADGFISTYYFSHIGDHPNMSLKLLVIGVAFGVVRILYMLKSQRVKNTFNQEHSYKAASKTAAILSIVLVIGFCSYLMFVNKNSSKYRLNHYLKSVSSEIRQDLPVTLNQEMRLDEVYVSGTTLYFRYTLLNSTTNPFSENDEFQTVMTQAACNNPMIKQLVNIGAKIKYSYTDTSGVDLTAIRIDSSDCA</sequence>
<feature type="transmembrane region" description="Helical" evidence="1">
    <location>
        <begin position="129"/>
        <end position="147"/>
    </location>
</feature>
<reference evidence="2 3" key="1">
    <citation type="submission" date="2024-09" db="EMBL/GenBank/DDBJ databases">
        <authorList>
            <person name="Sun Q."/>
            <person name="Mori K."/>
        </authorList>
    </citation>
    <scope>NUCLEOTIDE SEQUENCE [LARGE SCALE GENOMIC DNA]</scope>
    <source>
        <strain evidence="2 3">CECT 8064</strain>
    </source>
</reference>
<evidence type="ECO:0000256" key="1">
    <source>
        <dbReference type="SAM" id="Phobius"/>
    </source>
</evidence>
<feature type="transmembrane region" description="Helical" evidence="1">
    <location>
        <begin position="57"/>
        <end position="83"/>
    </location>
</feature>
<feature type="transmembrane region" description="Helical" evidence="1">
    <location>
        <begin position="95"/>
        <end position="117"/>
    </location>
</feature>
<dbReference type="Proteomes" id="UP001589645">
    <property type="component" value="Unassembled WGS sequence"/>
</dbReference>
<dbReference type="RefSeq" id="WP_390193996.1">
    <property type="nucleotide sequence ID" value="NZ_JBHMEP010000004.1"/>
</dbReference>
<protein>
    <submittedName>
        <fullName evidence="2">DUF2569 domain-containing protein</fullName>
    </submittedName>
</protein>
<feature type="transmembrane region" description="Helical" evidence="1">
    <location>
        <begin position="168"/>
        <end position="186"/>
    </location>
</feature>
<dbReference type="Gene3D" id="3.30.300.250">
    <property type="match status" value="1"/>
</dbReference>
<dbReference type="PROSITE" id="PS51257">
    <property type="entry name" value="PROKAR_LIPOPROTEIN"/>
    <property type="match status" value="1"/>
</dbReference>
<dbReference type="Pfam" id="PF10754">
    <property type="entry name" value="DUF2569"/>
    <property type="match status" value="1"/>
</dbReference>
<dbReference type="EMBL" id="JBHMEP010000004">
    <property type="protein sequence ID" value="MFB9136103.1"/>
    <property type="molecule type" value="Genomic_DNA"/>
</dbReference>
<keyword evidence="1" id="KW-1133">Transmembrane helix</keyword>
<accession>A0ABV5HPJ9</accession>